<evidence type="ECO:0000256" key="1">
    <source>
        <dbReference type="ARBA" id="ARBA00022729"/>
    </source>
</evidence>
<dbReference type="SUPFAM" id="SSF49785">
    <property type="entry name" value="Galactose-binding domain-like"/>
    <property type="match status" value="2"/>
</dbReference>
<evidence type="ECO:0000313" key="6">
    <source>
        <dbReference type="EMBL" id="RDX63814.1"/>
    </source>
</evidence>
<dbReference type="Pfam" id="PF21467">
    <property type="entry name" value="BetaGal_gal-bd"/>
    <property type="match status" value="1"/>
</dbReference>
<keyword evidence="2" id="KW-0378">Hydrolase</keyword>
<name>A0A371ECV5_MUCPR</name>
<reference evidence="6" key="1">
    <citation type="submission" date="2018-05" db="EMBL/GenBank/DDBJ databases">
        <title>Draft genome of Mucuna pruriens seed.</title>
        <authorList>
            <person name="Nnadi N.E."/>
            <person name="Vos R."/>
            <person name="Hasami M.H."/>
            <person name="Devisetty U.K."/>
            <person name="Aguiy J.C."/>
        </authorList>
    </citation>
    <scope>NUCLEOTIDE SEQUENCE [LARGE SCALE GENOMIC DNA]</scope>
    <source>
        <strain evidence="6">JCA_2017</strain>
    </source>
</reference>
<dbReference type="InterPro" id="IPR048913">
    <property type="entry name" value="BetaGal_gal-bd"/>
</dbReference>
<feature type="non-terminal residue" evidence="6">
    <location>
        <position position="1"/>
    </location>
</feature>
<dbReference type="InterPro" id="IPR001944">
    <property type="entry name" value="Glycoside_Hdrlase_35"/>
</dbReference>
<dbReference type="GO" id="GO:0004553">
    <property type="term" value="F:hydrolase activity, hydrolyzing O-glycosyl compounds"/>
    <property type="evidence" value="ECO:0007669"/>
    <property type="project" value="InterPro"/>
</dbReference>
<dbReference type="GO" id="GO:0005975">
    <property type="term" value="P:carbohydrate metabolic process"/>
    <property type="evidence" value="ECO:0007669"/>
    <property type="project" value="InterPro"/>
</dbReference>
<evidence type="ECO:0000313" key="7">
    <source>
        <dbReference type="Proteomes" id="UP000257109"/>
    </source>
</evidence>
<sequence length="395" mass="44338">MEEVLTMGSSNKIEYGNMMTLIMVEKSTCFLGNAHSSMDATITFQNTQYTVPAWSVSILPDCYTEEYNTAKLLDQKVLTNDTSDYLWYITSPLICTRKLSSFLSVNITKGDPILSQDIKLRVKTKGHVLHVFVNGRHVGSQYAQYGQYSFTFEAPIKLNLGLNDISLLSGTVSLANYGAHFANVHVGVCGPVQLVSQRDGTEMTKDISKYVWNYKVGIHGENVKLYSPGSTRGWFTNGLPTDRIFMWYKLYIEINWTPATFKTPVGNDPVVIDLKGLRKGQAWVNGNNIGRYHVPNSFLRDGNENTLVLFEEKGGNPYEVIRIDTVTIERACANAYEGHRFELACNVNQLCLGKKKCYIHVNENVLGPTECRVPQNRLAIDAICETTTSDEAMKF</sequence>
<evidence type="ECO:0000259" key="5">
    <source>
        <dbReference type="Pfam" id="PF21467"/>
    </source>
</evidence>
<protein>
    <submittedName>
        <fullName evidence="6">Beta-galactosidase 15</fullName>
    </submittedName>
</protein>
<dbReference type="Proteomes" id="UP000257109">
    <property type="component" value="Unassembled WGS sequence"/>
</dbReference>
<proteinExistence type="predicted"/>
<dbReference type="InterPro" id="IPR041392">
    <property type="entry name" value="GHD"/>
</dbReference>
<feature type="domain" description="Beta-galactosidase beta-sandwich" evidence="4">
    <location>
        <begin position="26"/>
        <end position="71"/>
    </location>
</feature>
<dbReference type="OrthoDB" id="1657402at2759"/>
<keyword evidence="3" id="KW-0326">Glycosidase</keyword>
<dbReference type="Gene3D" id="2.60.120.260">
    <property type="entry name" value="Galactose-binding domain-like"/>
    <property type="match status" value="1"/>
</dbReference>
<dbReference type="PANTHER" id="PTHR23421">
    <property type="entry name" value="BETA-GALACTOSIDASE RELATED"/>
    <property type="match status" value="1"/>
</dbReference>
<keyword evidence="1" id="KW-0732">Signal</keyword>
<dbReference type="Pfam" id="PF17834">
    <property type="entry name" value="GHD"/>
    <property type="match status" value="1"/>
</dbReference>
<evidence type="ECO:0000259" key="4">
    <source>
        <dbReference type="Pfam" id="PF17834"/>
    </source>
</evidence>
<gene>
    <name evidence="6" type="primary">BGAL15</name>
    <name evidence="6" type="ORF">CR513_57708</name>
</gene>
<keyword evidence="7" id="KW-1185">Reference proteome</keyword>
<evidence type="ECO:0000256" key="3">
    <source>
        <dbReference type="ARBA" id="ARBA00023295"/>
    </source>
</evidence>
<evidence type="ECO:0000256" key="2">
    <source>
        <dbReference type="ARBA" id="ARBA00022801"/>
    </source>
</evidence>
<comment type="caution">
    <text evidence="6">The sequence shown here is derived from an EMBL/GenBank/DDBJ whole genome shotgun (WGS) entry which is preliminary data.</text>
</comment>
<dbReference type="EMBL" id="QJKJ01014690">
    <property type="protein sequence ID" value="RDX63814.1"/>
    <property type="molecule type" value="Genomic_DNA"/>
</dbReference>
<feature type="domain" description="Beta-galactosidase galactose-binding" evidence="5">
    <location>
        <begin position="256"/>
        <end position="293"/>
    </location>
</feature>
<organism evidence="6 7">
    <name type="scientific">Mucuna pruriens</name>
    <name type="common">Velvet bean</name>
    <name type="synonym">Dolichos pruriens</name>
    <dbReference type="NCBI Taxonomy" id="157652"/>
    <lineage>
        <taxon>Eukaryota</taxon>
        <taxon>Viridiplantae</taxon>
        <taxon>Streptophyta</taxon>
        <taxon>Embryophyta</taxon>
        <taxon>Tracheophyta</taxon>
        <taxon>Spermatophyta</taxon>
        <taxon>Magnoliopsida</taxon>
        <taxon>eudicotyledons</taxon>
        <taxon>Gunneridae</taxon>
        <taxon>Pentapetalae</taxon>
        <taxon>rosids</taxon>
        <taxon>fabids</taxon>
        <taxon>Fabales</taxon>
        <taxon>Fabaceae</taxon>
        <taxon>Papilionoideae</taxon>
        <taxon>50 kb inversion clade</taxon>
        <taxon>NPAAA clade</taxon>
        <taxon>indigoferoid/millettioid clade</taxon>
        <taxon>Phaseoleae</taxon>
        <taxon>Mucuna</taxon>
    </lineage>
</organism>
<dbReference type="InterPro" id="IPR008979">
    <property type="entry name" value="Galactose-bd-like_sf"/>
</dbReference>
<accession>A0A371ECV5</accession>
<dbReference type="AlphaFoldDB" id="A0A371ECV5"/>